<dbReference type="InterPro" id="IPR025398">
    <property type="entry name" value="DUF4371"/>
</dbReference>
<dbReference type="PANTHER" id="PTHR11697">
    <property type="entry name" value="GENERAL TRANSCRIPTION FACTOR 2-RELATED ZINC FINGER PROTEIN"/>
    <property type="match status" value="1"/>
</dbReference>
<evidence type="ECO:0000259" key="2">
    <source>
        <dbReference type="SMART" id="SM00597"/>
    </source>
</evidence>
<dbReference type="AlphaFoldDB" id="A0A6P5TP82"/>
<reference evidence="4" key="1">
    <citation type="submission" date="2025-08" db="UniProtKB">
        <authorList>
            <consortium name="RefSeq"/>
        </authorList>
    </citation>
    <scope>IDENTIFICATION</scope>
</reference>
<dbReference type="Pfam" id="PF14291">
    <property type="entry name" value="DUF4371"/>
    <property type="match status" value="1"/>
</dbReference>
<feature type="compositionally biased region" description="Low complexity" evidence="1">
    <location>
        <begin position="13"/>
        <end position="23"/>
    </location>
</feature>
<protein>
    <submittedName>
        <fullName evidence="4">Uncharacterized protein LOC110769211 isoform X1</fullName>
    </submittedName>
</protein>
<dbReference type="KEGG" id="pavi:110769211"/>
<evidence type="ECO:0000256" key="1">
    <source>
        <dbReference type="SAM" id="MobiDB-lite"/>
    </source>
</evidence>
<dbReference type="SMART" id="SM00597">
    <property type="entry name" value="ZnF_TTF"/>
    <property type="match status" value="1"/>
</dbReference>
<evidence type="ECO:0000313" key="4">
    <source>
        <dbReference type="RefSeq" id="XP_021828836.1"/>
    </source>
</evidence>
<feature type="region of interest" description="Disordered" evidence="1">
    <location>
        <begin position="1"/>
        <end position="23"/>
    </location>
</feature>
<sequence length="761" mass="86628">MERYFKRKSTVMESSSPPNEVVNSSKQACLEINLDDLPLDPGLRTRIGDYHPNVRDQVRKAYLQKGPFQPRNHSFPQRNLSGGPRRFIPAWFDEFPTWLEYSVAKDAAYCFCCYLFKPNTGEQAGSDSFVGKGFSNWKKKSERLQGHVGGPMSAHNQAWSNCKAFSKQIEAQTEYKTLLGASVSCMRFLLRQGLLFYGDDEYEDSNNQGMFADLLRLRCNYDEDIKAVTLNNAPLTLKLTSPDTQKDIEIAISMEIISAIVREIGDSLFSILIDEFHDMSSQDQMAIVLRFVDKGHVIERYLGIVQATDDTAVSRKGAIDDFFSTHGLSMAKLRGQGYGGTSNMQGELNNLKMLIVKANECAFYVHCFAYDLHSTLIAMSKNHLEIVGLFTWVAKVVNVVGEFVECRDTLREKHSVLVFEALNTSELLSEQGLNEGSSKFKTLISLFTMFSSVIDVLEVLAEFGLDSEQKSKARVLLGPLQSFGFIFSLHMMINILQITDGLSQALQKNDQDIVNAMNLVRVCKEQLQVMKESGWDSLLNEVSSFCQKHEIEVHNMDDRFLTRGRKRDQVITNMHYYHVELFCTVIDVQIQELNVRFTEMNTGLLLCVACLNPSDSFSAFNKQKLICLARYYPNDFSTLDLMILEDQLEKYILDMRSNIEFSGLNGIADLAQKMVETKKDCVFPLVYLLLTLALILPVATPRVDRVFSAMNIVKNRLRNQMEDERIKGRLIPYIETDILDSIDDEVILQRFQNMKNRPCQL</sequence>
<dbReference type="GeneID" id="110769211"/>
<dbReference type="InterPro" id="IPR006580">
    <property type="entry name" value="Znf_TTF"/>
</dbReference>
<dbReference type="Proteomes" id="UP000515124">
    <property type="component" value="Unplaced"/>
</dbReference>
<organism evidence="3 4">
    <name type="scientific">Prunus avium</name>
    <name type="common">Cherry</name>
    <name type="synonym">Cerasus avium</name>
    <dbReference type="NCBI Taxonomy" id="42229"/>
    <lineage>
        <taxon>Eukaryota</taxon>
        <taxon>Viridiplantae</taxon>
        <taxon>Streptophyta</taxon>
        <taxon>Embryophyta</taxon>
        <taxon>Tracheophyta</taxon>
        <taxon>Spermatophyta</taxon>
        <taxon>Magnoliopsida</taxon>
        <taxon>eudicotyledons</taxon>
        <taxon>Gunneridae</taxon>
        <taxon>Pentapetalae</taxon>
        <taxon>rosids</taxon>
        <taxon>fabids</taxon>
        <taxon>Rosales</taxon>
        <taxon>Rosaceae</taxon>
        <taxon>Amygdaloideae</taxon>
        <taxon>Amygdaleae</taxon>
        <taxon>Prunus</taxon>
    </lineage>
</organism>
<gene>
    <name evidence="4" type="primary">LOC110769211</name>
</gene>
<feature type="domain" description="TTF-type" evidence="2">
    <location>
        <begin position="83"/>
        <end position="201"/>
    </location>
</feature>
<keyword evidence="3" id="KW-1185">Reference proteome</keyword>
<dbReference type="PANTHER" id="PTHR11697:SF230">
    <property type="entry name" value="ZINC FINGER, MYM DOMAIN CONTAINING 1"/>
    <property type="match status" value="1"/>
</dbReference>
<evidence type="ECO:0000313" key="3">
    <source>
        <dbReference type="Proteomes" id="UP000515124"/>
    </source>
</evidence>
<proteinExistence type="predicted"/>
<dbReference type="InterPro" id="IPR012337">
    <property type="entry name" value="RNaseH-like_sf"/>
</dbReference>
<dbReference type="InterPro" id="IPR055298">
    <property type="entry name" value="AtLOH3-like"/>
</dbReference>
<dbReference type="RefSeq" id="XP_021828836.1">
    <property type="nucleotide sequence ID" value="XM_021973144.1"/>
</dbReference>
<accession>A0A6P5TP82</accession>
<dbReference type="SUPFAM" id="SSF53098">
    <property type="entry name" value="Ribonuclease H-like"/>
    <property type="match status" value="1"/>
</dbReference>
<name>A0A6P5TP82_PRUAV</name>